<evidence type="ECO:0000256" key="3">
    <source>
        <dbReference type="SAM" id="SignalP"/>
    </source>
</evidence>
<keyword evidence="3" id="KW-0732">Signal</keyword>
<dbReference type="CDD" id="cd05380">
    <property type="entry name" value="CAP_euk"/>
    <property type="match status" value="1"/>
</dbReference>
<evidence type="ECO:0000313" key="6">
    <source>
        <dbReference type="Proteomes" id="UP000008711"/>
    </source>
</evidence>
<dbReference type="PhylomeDB" id="B3P1V3"/>
<name>B3P1V3_DROER</name>
<proteinExistence type="predicted"/>
<gene>
    <name evidence="5" type="primary">Dere\GG14207</name>
    <name evidence="5" type="ORF">Dere_GG14207</name>
</gene>
<dbReference type="InterPro" id="IPR014044">
    <property type="entry name" value="CAP_dom"/>
</dbReference>
<dbReference type="Proteomes" id="UP000008711">
    <property type="component" value="Unassembled WGS sequence"/>
</dbReference>
<dbReference type="EMBL" id="CH954181">
    <property type="protein sequence ID" value="EDV49841.1"/>
    <property type="molecule type" value="Genomic_DNA"/>
</dbReference>
<evidence type="ECO:0000256" key="2">
    <source>
        <dbReference type="ARBA" id="ARBA00022525"/>
    </source>
</evidence>
<comment type="subcellular location">
    <subcellularLocation>
        <location evidence="1">Secreted</location>
    </subcellularLocation>
</comment>
<accession>B3P1V3</accession>
<feature type="domain" description="SCP" evidence="4">
    <location>
        <begin position="59"/>
        <end position="213"/>
    </location>
</feature>
<dbReference type="GO" id="GO:0007618">
    <property type="term" value="P:mating"/>
    <property type="evidence" value="ECO:0007669"/>
    <property type="project" value="EnsemblMetazoa"/>
</dbReference>
<dbReference type="SMART" id="SM00198">
    <property type="entry name" value="SCP"/>
    <property type="match status" value="1"/>
</dbReference>
<sequence length="258" mass="29842">MKLLWFLVIVAELKSRTCNTPPDYCNSGICPSNKKHITCGIQFWSPRCGKNHEGVRMSDYRSDIVRNVNNFRKKLEWGLGNLPRAAKFKDIKWDDELSVMAMRVSNQCYEHSHAPCVNTFLYTDVGESSDFVKVDKISKGFNVISFLNMWFDYHKMMKPKYVQSFPNVAPQDHLIVFANLIYEKNKKIGCGMLKSGKGRYLTCLFDKKIKPYDRLYTTRADAAFRTSLNITTKLHSYEERSLKFNNNSTKAIVRTASI</sequence>
<feature type="chain" id="PRO_5013152755" evidence="3">
    <location>
        <begin position="16"/>
        <end position="258"/>
    </location>
</feature>
<dbReference type="GO" id="GO:0005576">
    <property type="term" value="C:extracellular region"/>
    <property type="evidence" value="ECO:0007669"/>
    <property type="project" value="UniProtKB-SubCell"/>
</dbReference>
<dbReference type="SUPFAM" id="SSF55797">
    <property type="entry name" value="PR-1-like"/>
    <property type="match status" value="1"/>
</dbReference>
<evidence type="ECO:0000313" key="5">
    <source>
        <dbReference type="EMBL" id="EDV49841.1"/>
    </source>
</evidence>
<dbReference type="OMA" id="VMAMRVS"/>
<organism evidence="5 6">
    <name type="scientific">Drosophila erecta</name>
    <name type="common">Fruit fly</name>
    <dbReference type="NCBI Taxonomy" id="7220"/>
    <lineage>
        <taxon>Eukaryota</taxon>
        <taxon>Metazoa</taxon>
        <taxon>Ecdysozoa</taxon>
        <taxon>Arthropoda</taxon>
        <taxon>Hexapoda</taxon>
        <taxon>Insecta</taxon>
        <taxon>Pterygota</taxon>
        <taxon>Neoptera</taxon>
        <taxon>Endopterygota</taxon>
        <taxon>Diptera</taxon>
        <taxon>Brachycera</taxon>
        <taxon>Muscomorpha</taxon>
        <taxon>Ephydroidea</taxon>
        <taxon>Drosophilidae</taxon>
        <taxon>Drosophila</taxon>
        <taxon>Sophophora</taxon>
    </lineage>
</organism>
<dbReference type="Gene3D" id="3.40.33.10">
    <property type="entry name" value="CAP"/>
    <property type="match status" value="1"/>
</dbReference>
<evidence type="ECO:0000256" key="1">
    <source>
        <dbReference type="ARBA" id="ARBA00004613"/>
    </source>
</evidence>
<reference evidence="5 6" key="1">
    <citation type="journal article" date="2007" name="Nature">
        <title>Evolution of genes and genomes on the Drosophila phylogeny.</title>
        <authorList>
            <consortium name="Drosophila 12 Genomes Consortium"/>
            <person name="Clark A.G."/>
            <person name="Eisen M.B."/>
            <person name="Smith D.R."/>
            <person name="Bergman C.M."/>
            <person name="Oliver B."/>
            <person name="Markow T.A."/>
            <person name="Kaufman T.C."/>
            <person name="Kellis M."/>
            <person name="Gelbart W."/>
            <person name="Iyer V.N."/>
            <person name="Pollard D.A."/>
            <person name="Sackton T.B."/>
            <person name="Larracuente A.M."/>
            <person name="Singh N.D."/>
            <person name="Abad J.P."/>
            <person name="Abt D.N."/>
            <person name="Adryan B."/>
            <person name="Aguade M."/>
            <person name="Akashi H."/>
            <person name="Anderson W.W."/>
            <person name="Aquadro C.F."/>
            <person name="Ardell D.H."/>
            <person name="Arguello R."/>
            <person name="Artieri C.G."/>
            <person name="Barbash D.A."/>
            <person name="Barker D."/>
            <person name="Barsanti P."/>
            <person name="Batterham P."/>
            <person name="Batzoglou S."/>
            <person name="Begun D."/>
            <person name="Bhutkar A."/>
            <person name="Blanco E."/>
            <person name="Bosak S.A."/>
            <person name="Bradley R.K."/>
            <person name="Brand A.D."/>
            <person name="Brent M.R."/>
            <person name="Brooks A.N."/>
            <person name="Brown R.H."/>
            <person name="Butlin R.K."/>
            <person name="Caggese C."/>
            <person name="Calvi B.R."/>
            <person name="Bernardo de Carvalho A."/>
            <person name="Caspi A."/>
            <person name="Castrezana S."/>
            <person name="Celniker S.E."/>
            <person name="Chang J.L."/>
            <person name="Chapple C."/>
            <person name="Chatterji S."/>
            <person name="Chinwalla A."/>
            <person name="Civetta A."/>
            <person name="Clifton S.W."/>
            <person name="Comeron J.M."/>
            <person name="Costello J.C."/>
            <person name="Coyne J.A."/>
            <person name="Daub J."/>
            <person name="David R.G."/>
            <person name="Delcher A.L."/>
            <person name="Delehaunty K."/>
            <person name="Do C.B."/>
            <person name="Ebling H."/>
            <person name="Edwards K."/>
            <person name="Eickbush T."/>
            <person name="Evans J.D."/>
            <person name="Filipski A."/>
            <person name="Findeiss S."/>
            <person name="Freyhult E."/>
            <person name="Fulton L."/>
            <person name="Fulton R."/>
            <person name="Garcia A.C."/>
            <person name="Gardiner A."/>
            <person name="Garfield D.A."/>
            <person name="Garvin B.E."/>
            <person name="Gibson G."/>
            <person name="Gilbert D."/>
            <person name="Gnerre S."/>
            <person name="Godfrey J."/>
            <person name="Good R."/>
            <person name="Gotea V."/>
            <person name="Gravely B."/>
            <person name="Greenberg A.J."/>
            <person name="Griffiths-Jones S."/>
            <person name="Gross S."/>
            <person name="Guigo R."/>
            <person name="Gustafson E.A."/>
            <person name="Haerty W."/>
            <person name="Hahn M.W."/>
            <person name="Halligan D.L."/>
            <person name="Halpern A.L."/>
            <person name="Halter G.M."/>
            <person name="Han M.V."/>
            <person name="Heger A."/>
            <person name="Hillier L."/>
            <person name="Hinrichs A.S."/>
            <person name="Holmes I."/>
            <person name="Hoskins R.A."/>
            <person name="Hubisz M.J."/>
            <person name="Hultmark D."/>
            <person name="Huntley M.A."/>
            <person name="Jaffe D.B."/>
            <person name="Jagadeeshan S."/>
            <person name="Jeck W.R."/>
            <person name="Johnson J."/>
            <person name="Jones C.D."/>
            <person name="Jordan W.C."/>
            <person name="Karpen G.H."/>
            <person name="Kataoka E."/>
            <person name="Keightley P.D."/>
            <person name="Kheradpour P."/>
            <person name="Kirkness E.F."/>
            <person name="Koerich L.B."/>
            <person name="Kristiansen K."/>
            <person name="Kudrna D."/>
            <person name="Kulathinal R.J."/>
            <person name="Kumar S."/>
            <person name="Kwok R."/>
            <person name="Lander E."/>
            <person name="Langley C.H."/>
            <person name="Lapoint R."/>
            <person name="Lazzaro B.P."/>
            <person name="Lee S.J."/>
            <person name="Levesque L."/>
            <person name="Li R."/>
            <person name="Lin C.F."/>
            <person name="Lin M.F."/>
            <person name="Lindblad-Toh K."/>
            <person name="Llopart A."/>
            <person name="Long M."/>
            <person name="Low L."/>
            <person name="Lozovsky E."/>
            <person name="Lu J."/>
            <person name="Luo M."/>
            <person name="Machado C.A."/>
            <person name="Makalowski W."/>
            <person name="Marzo M."/>
            <person name="Matsuda M."/>
            <person name="Matzkin L."/>
            <person name="McAllister B."/>
            <person name="McBride C.S."/>
            <person name="McKernan B."/>
            <person name="McKernan K."/>
            <person name="Mendez-Lago M."/>
            <person name="Minx P."/>
            <person name="Mollenhauer M.U."/>
            <person name="Montooth K."/>
            <person name="Mount S.M."/>
            <person name="Mu X."/>
            <person name="Myers E."/>
            <person name="Negre B."/>
            <person name="Newfeld S."/>
            <person name="Nielsen R."/>
            <person name="Noor M.A."/>
            <person name="O'Grady P."/>
            <person name="Pachter L."/>
            <person name="Papaceit M."/>
            <person name="Parisi M.J."/>
            <person name="Parisi M."/>
            <person name="Parts L."/>
            <person name="Pedersen J.S."/>
            <person name="Pesole G."/>
            <person name="Phillippy A.M."/>
            <person name="Ponting C.P."/>
            <person name="Pop M."/>
            <person name="Porcelli D."/>
            <person name="Powell J.R."/>
            <person name="Prohaska S."/>
            <person name="Pruitt K."/>
            <person name="Puig M."/>
            <person name="Quesneville H."/>
            <person name="Ram K.R."/>
            <person name="Rand D."/>
            <person name="Rasmussen M.D."/>
            <person name="Reed L.K."/>
            <person name="Reenan R."/>
            <person name="Reily A."/>
            <person name="Remington K.A."/>
            <person name="Rieger T.T."/>
            <person name="Ritchie M.G."/>
            <person name="Robin C."/>
            <person name="Rogers Y.H."/>
            <person name="Rohde C."/>
            <person name="Rozas J."/>
            <person name="Rubenfield M.J."/>
            <person name="Ruiz A."/>
            <person name="Russo S."/>
            <person name="Salzberg S.L."/>
            <person name="Sanchez-Gracia A."/>
            <person name="Saranga D.J."/>
            <person name="Sato H."/>
            <person name="Schaeffer S.W."/>
            <person name="Schatz M.C."/>
            <person name="Schlenke T."/>
            <person name="Schwartz R."/>
            <person name="Segarra C."/>
            <person name="Singh R.S."/>
            <person name="Sirot L."/>
            <person name="Sirota M."/>
            <person name="Sisneros N.B."/>
            <person name="Smith C.D."/>
            <person name="Smith T.F."/>
            <person name="Spieth J."/>
            <person name="Stage D.E."/>
            <person name="Stark A."/>
            <person name="Stephan W."/>
            <person name="Strausberg R.L."/>
            <person name="Strempel S."/>
            <person name="Sturgill D."/>
            <person name="Sutton G."/>
            <person name="Sutton G.G."/>
            <person name="Tao W."/>
            <person name="Teichmann S."/>
            <person name="Tobari Y.N."/>
            <person name="Tomimura Y."/>
            <person name="Tsolas J.M."/>
            <person name="Valente V.L."/>
            <person name="Venter E."/>
            <person name="Venter J.C."/>
            <person name="Vicario S."/>
            <person name="Vieira F.G."/>
            <person name="Vilella A.J."/>
            <person name="Villasante A."/>
            <person name="Walenz B."/>
            <person name="Wang J."/>
            <person name="Wasserman M."/>
            <person name="Watts T."/>
            <person name="Wilson D."/>
            <person name="Wilson R.K."/>
            <person name="Wing R.A."/>
            <person name="Wolfner M.F."/>
            <person name="Wong A."/>
            <person name="Wong G.K."/>
            <person name="Wu C.I."/>
            <person name="Wu G."/>
            <person name="Yamamoto D."/>
            <person name="Yang H.P."/>
            <person name="Yang S.P."/>
            <person name="Yorke J.A."/>
            <person name="Yoshida K."/>
            <person name="Zdobnov E."/>
            <person name="Zhang P."/>
            <person name="Zhang Y."/>
            <person name="Zimin A.V."/>
            <person name="Baldwin J."/>
            <person name="Abdouelleil A."/>
            <person name="Abdulkadir J."/>
            <person name="Abebe A."/>
            <person name="Abera B."/>
            <person name="Abreu J."/>
            <person name="Acer S.C."/>
            <person name="Aftuck L."/>
            <person name="Alexander A."/>
            <person name="An P."/>
            <person name="Anderson E."/>
            <person name="Anderson S."/>
            <person name="Arachi H."/>
            <person name="Azer M."/>
            <person name="Bachantsang P."/>
            <person name="Barry A."/>
            <person name="Bayul T."/>
            <person name="Berlin A."/>
            <person name="Bessette D."/>
            <person name="Bloom T."/>
            <person name="Blye J."/>
            <person name="Boguslavskiy L."/>
            <person name="Bonnet C."/>
            <person name="Boukhgalter B."/>
            <person name="Bourzgui I."/>
            <person name="Brown A."/>
            <person name="Cahill P."/>
            <person name="Channer S."/>
            <person name="Cheshatsang Y."/>
            <person name="Chuda L."/>
            <person name="Citroen M."/>
            <person name="Collymore A."/>
            <person name="Cooke P."/>
            <person name="Costello M."/>
            <person name="D'Aco K."/>
            <person name="Daza R."/>
            <person name="De Haan G."/>
            <person name="DeGray S."/>
            <person name="DeMaso C."/>
            <person name="Dhargay N."/>
            <person name="Dooley K."/>
            <person name="Dooley E."/>
            <person name="Doricent M."/>
            <person name="Dorje P."/>
            <person name="Dorjee K."/>
            <person name="Dupes A."/>
            <person name="Elong R."/>
            <person name="Falk J."/>
            <person name="Farina A."/>
            <person name="Faro S."/>
            <person name="Ferguson D."/>
            <person name="Fisher S."/>
            <person name="Foley C.D."/>
            <person name="Franke A."/>
            <person name="Friedrich D."/>
            <person name="Gadbois L."/>
            <person name="Gearin G."/>
            <person name="Gearin C.R."/>
            <person name="Giannoukos G."/>
            <person name="Goode T."/>
            <person name="Graham J."/>
            <person name="Grandbois E."/>
            <person name="Grewal S."/>
            <person name="Gyaltsen K."/>
            <person name="Hafez N."/>
            <person name="Hagos B."/>
            <person name="Hall J."/>
            <person name="Henson C."/>
            <person name="Hollinger A."/>
            <person name="Honan T."/>
            <person name="Huard M.D."/>
            <person name="Hughes L."/>
            <person name="Hurhula B."/>
            <person name="Husby M.E."/>
            <person name="Kamat A."/>
            <person name="Kanga B."/>
            <person name="Kashin S."/>
            <person name="Khazanovich D."/>
            <person name="Kisner P."/>
            <person name="Lance K."/>
            <person name="Lara M."/>
            <person name="Lee W."/>
            <person name="Lennon N."/>
            <person name="Letendre F."/>
            <person name="LeVine R."/>
            <person name="Lipovsky A."/>
            <person name="Liu X."/>
            <person name="Liu J."/>
            <person name="Liu S."/>
            <person name="Lokyitsang T."/>
            <person name="Lokyitsang Y."/>
            <person name="Lubonja R."/>
            <person name="Lui A."/>
            <person name="MacDonald P."/>
            <person name="Magnisalis V."/>
            <person name="Maru K."/>
            <person name="Matthews C."/>
            <person name="McCusker W."/>
            <person name="McDonough S."/>
            <person name="Mehta T."/>
            <person name="Meldrim J."/>
            <person name="Meneus L."/>
            <person name="Mihai O."/>
            <person name="Mihalev A."/>
            <person name="Mihova T."/>
            <person name="Mittelman R."/>
            <person name="Mlenga V."/>
            <person name="Montmayeur A."/>
            <person name="Mulrain L."/>
            <person name="Navidi A."/>
            <person name="Naylor J."/>
            <person name="Negash T."/>
            <person name="Nguyen T."/>
            <person name="Nguyen N."/>
            <person name="Nicol R."/>
            <person name="Norbu C."/>
            <person name="Norbu N."/>
            <person name="Novod N."/>
            <person name="O'Neill B."/>
            <person name="Osman S."/>
            <person name="Markiewicz E."/>
            <person name="Oyono O.L."/>
            <person name="Patti C."/>
            <person name="Phunkhang P."/>
            <person name="Pierre F."/>
            <person name="Priest M."/>
            <person name="Raghuraman S."/>
            <person name="Rege F."/>
            <person name="Reyes R."/>
            <person name="Rise C."/>
            <person name="Rogov P."/>
            <person name="Ross K."/>
            <person name="Ryan E."/>
            <person name="Settipalli S."/>
            <person name="Shea T."/>
            <person name="Sherpa N."/>
            <person name="Shi L."/>
            <person name="Shih D."/>
            <person name="Sparrow T."/>
            <person name="Spaulding J."/>
            <person name="Stalker J."/>
            <person name="Stange-Thomann N."/>
            <person name="Stavropoulos S."/>
            <person name="Stone C."/>
            <person name="Strader C."/>
            <person name="Tesfaye S."/>
            <person name="Thomson T."/>
            <person name="Thoulutsang Y."/>
            <person name="Thoulutsang D."/>
            <person name="Topham K."/>
            <person name="Topping I."/>
            <person name="Tsamla T."/>
            <person name="Vassiliev H."/>
            <person name="Vo A."/>
            <person name="Wangchuk T."/>
            <person name="Wangdi T."/>
            <person name="Weiand M."/>
            <person name="Wilkinson J."/>
            <person name="Wilson A."/>
            <person name="Yadav S."/>
            <person name="Young G."/>
            <person name="Yu Q."/>
            <person name="Zembek L."/>
            <person name="Zhong D."/>
            <person name="Zimmer A."/>
            <person name="Zwirko Z."/>
            <person name="Jaffe D.B."/>
            <person name="Alvarez P."/>
            <person name="Brockman W."/>
            <person name="Butler J."/>
            <person name="Chin C."/>
            <person name="Gnerre S."/>
            <person name="Grabherr M."/>
            <person name="Kleber M."/>
            <person name="Mauceli E."/>
            <person name="MacCallum I."/>
        </authorList>
    </citation>
    <scope>NUCLEOTIDE SEQUENCE [LARGE SCALE GENOMIC DNA]</scope>
    <source>
        <strain evidence="5 6">TSC#14021-0224.01</strain>
    </source>
</reference>
<reference evidence="5 6" key="2">
    <citation type="journal article" date="2008" name="Bioinformatics">
        <title>Assembly reconciliation.</title>
        <authorList>
            <person name="Zimin A.V."/>
            <person name="Smith D.R."/>
            <person name="Sutton G."/>
            <person name="Yorke J.A."/>
        </authorList>
    </citation>
    <scope>NUCLEOTIDE SEQUENCE [LARGE SCALE GENOMIC DNA]</scope>
    <source>
        <strain evidence="5 6">TSC#14021-0224.01</strain>
    </source>
</reference>
<protein>
    <submittedName>
        <fullName evidence="5">GG14207</fullName>
    </submittedName>
</protein>
<dbReference type="Pfam" id="PF00188">
    <property type="entry name" value="CAP"/>
    <property type="match status" value="1"/>
</dbReference>
<feature type="signal peptide" evidence="3">
    <location>
        <begin position="1"/>
        <end position="15"/>
    </location>
</feature>
<dbReference type="OrthoDB" id="43654at2759"/>
<evidence type="ECO:0000259" key="4">
    <source>
        <dbReference type="SMART" id="SM00198"/>
    </source>
</evidence>
<dbReference type="AlphaFoldDB" id="B3P1V3"/>
<dbReference type="HOGENOM" id="CLU_094349_0_0_1"/>
<dbReference type="eggNOG" id="ENOG502RA7J">
    <property type="taxonomic scope" value="Eukaryota"/>
</dbReference>
<keyword evidence="2" id="KW-0964">Secreted</keyword>
<keyword evidence="6" id="KW-1185">Reference proteome</keyword>
<dbReference type="InterPro" id="IPR035940">
    <property type="entry name" value="CAP_sf"/>
</dbReference>
<dbReference type="KEGG" id="der:6552465"/>